<dbReference type="PATRIC" id="fig|69370.6.peg.522"/>
<name>A0A0M2HED3_MICTR</name>
<feature type="transmembrane region" description="Helical" evidence="2">
    <location>
        <begin position="122"/>
        <end position="141"/>
    </location>
</feature>
<protein>
    <submittedName>
        <fullName evidence="3">Uncharacterized protein</fullName>
    </submittedName>
</protein>
<dbReference type="EMBL" id="JYJA01000022">
    <property type="protein sequence ID" value="KJL44990.1"/>
    <property type="molecule type" value="Genomic_DNA"/>
</dbReference>
<comment type="caution">
    <text evidence="3">The sequence shown here is derived from an EMBL/GenBank/DDBJ whole genome shotgun (WGS) entry which is preliminary data.</text>
</comment>
<reference evidence="3 4" key="1">
    <citation type="submission" date="2015-02" db="EMBL/GenBank/DDBJ databases">
        <title>Draft genome sequences of ten Microbacterium spp. with emphasis on heavy metal contaminated environments.</title>
        <authorList>
            <person name="Corretto E."/>
        </authorList>
    </citation>
    <scope>NUCLEOTIDE SEQUENCE [LARGE SCALE GENOMIC DNA]</scope>
    <source>
        <strain evidence="3 4">DSM 8608</strain>
    </source>
</reference>
<dbReference type="RefSeq" id="WP_045296678.1">
    <property type="nucleotide sequence ID" value="NZ_JYJA01000022.1"/>
</dbReference>
<evidence type="ECO:0000256" key="1">
    <source>
        <dbReference type="SAM" id="MobiDB-lite"/>
    </source>
</evidence>
<keyword evidence="4" id="KW-1185">Reference proteome</keyword>
<sequence length="333" mass="35367">MTAPDPYATPAPRGEAGQTDASPSPLLRIAIWVAIGALIAAALVCVVWVLIGGQNGLIGRAFLTILLLVAFAGVAILDAHLAPRRPAWFALASMASWIIALLLGAIMIWMPERYYWIGFSKFVQFLLIVLILQLVLLHVRLYMKALHRHDTPFTRTVAVITIALVVGLAALLIIPLAFGEWLILADLYWRIVVAVAILAAVGTALLPLVNVLLAPKKPRSHVAYPALAAPVAHAAITAPGGAPAPQELLPWPTYVDGVTPLPMLPDGSPDWNAYYTGYPSPGAHVFTRIEPAPSAQLPGPQAPALAEPATPQPPATAPGYEGYPPPPPLPPRP</sequence>
<dbReference type="Proteomes" id="UP000034098">
    <property type="component" value="Unassembled WGS sequence"/>
</dbReference>
<accession>A0A0M2HED3</accession>
<keyword evidence="2" id="KW-1133">Transmembrane helix</keyword>
<feature type="transmembrane region" description="Helical" evidence="2">
    <location>
        <begin position="89"/>
        <end position="110"/>
    </location>
</feature>
<dbReference type="OrthoDB" id="5018400at2"/>
<keyword evidence="2" id="KW-0812">Transmembrane</keyword>
<feature type="compositionally biased region" description="Pro residues" evidence="1">
    <location>
        <begin position="323"/>
        <end position="333"/>
    </location>
</feature>
<gene>
    <name evidence="3" type="ORF">RS82_00498</name>
</gene>
<feature type="transmembrane region" description="Helical" evidence="2">
    <location>
        <begin position="57"/>
        <end position="77"/>
    </location>
</feature>
<feature type="transmembrane region" description="Helical" evidence="2">
    <location>
        <begin position="29"/>
        <end position="51"/>
    </location>
</feature>
<feature type="transmembrane region" description="Helical" evidence="2">
    <location>
        <begin position="187"/>
        <end position="213"/>
    </location>
</feature>
<feature type="compositionally biased region" description="Low complexity" evidence="1">
    <location>
        <begin position="291"/>
        <end position="309"/>
    </location>
</feature>
<feature type="transmembrane region" description="Helical" evidence="2">
    <location>
        <begin position="153"/>
        <end position="175"/>
    </location>
</feature>
<organism evidence="3 4">
    <name type="scientific">Microbacterium trichothecenolyticum</name>
    <name type="common">Aureobacterium trichothecenolyticum</name>
    <dbReference type="NCBI Taxonomy" id="69370"/>
    <lineage>
        <taxon>Bacteria</taxon>
        <taxon>Bacillati</taxon>
        <taxon>Actinomycetota</taxon>
        <taxon>Actinomycetes</taxon>
        <taxon>Micrococcales</taxon>
        <taxon>Microbacteriaceae</taxon>
        <taxon>Microbacterium</taxon>
    </lineage>
</organism>
<evidence type="ECO:0000256" key="2">
    <source>
        <dbReference type="SAM" id="Phobius"/>
    </source>
</evidence>
<evidence type="ECO:0000313" key="3">
    <source>
        <dbReference type="EMBL" id="KJL44990.1"/>
    </source>
</evidence>
<feature type="region of interest" description="Disordered" evidence="1">
    <location>
        <begin position="1"/>
        <end position="21"/>
    </location>
</feature>
<dbReference type="AlphaFoldDB" id="A0A0M2HED3"/>
<keyword evidence="2" id="KW-0472">Membrane</keyword>
<evidence type="ECO:0000313" key="4">
    <source>
        <dbReference type="Proteomes" id="UP000034098"/>
    </source>
</evidence>
<feature type="region of interest" description="Disordered" evidence="1">
    <location>
        <begin position="289"/>
        <end position="333"/>
    </location>
</feature>
<proteinExistence type="predicted"/>